<dbReference type="Proteomes" id="UP000027822">
    <property type="component" value="Unassembled WGS sequence"/>
</dbReference>
<evidence type="ECO:0000313" key="1">
    <source>
        <dbReference type="EMBL" id="KEK20528.1"/>
    </source>
</evidence>
<reference evidence="1 2" key="1">
    <citation type="submission" date="2014-06" db="EMBL/GenBank/DDBJ databases">
        <title>Draft genome sequence of Bacillus manliponensis JCM 15802 (MCCC 1A00708).</title>
        <authorList>
            <person name="Lai Q."/>
            <person name="Liu Y."/>
            <person name="Shao Z."/>
        </authorList>
    </citation>
    <scope>NUCLEOTIDE SEQUENCE [LARGE SCALE GENOMIC DNA]</scope>
    <source>
        <strain evidence="1 2">JCM 15802</strain>
    </source>
</reference>
<evidence type="ECO:0000313" key="2">
    <source>
        <dbReference type="Proteomes" id="UP000027822"/>
    </source>
</evidence>
<dbReference type="OrthoDB" id="2449131at2"/>
<name>A0A073KE11_9BACI</name>
<dbReference type="RefSeq" id="WP_034637140.1">
    <property type="nucleotide sequence ID" value="NZ_CBCSJC010000004.1"/>
</dbReference>
<dbReference type="PROSITE" id="PS51257">
    <property type="entry name" value="PROKAR_LIPOPROTEIN"/>
    <property type="match status" value="1"/>
</dbReference>
<accession>A0A073KE11</accession>
<evidence type="ECO:0008006" key="3">
    <source>
        <dbReference type="Google" id="ProtNLM"/>
    </source>
</evidence>
<proteinExistence type="predicted"/>
<dbReference type="STRING" id="574376.BAMA_14010"/>
<dbReference type="AlphaFoldDB" id="A0A073KE11"/>
<organism evidence="1 2">
    <name type="scientific">Bacillus manliponensis</name>
    <dbReference type="NCBI Taxonomy" id="574376"/>
    <lineage>
        <taxon>Bacteria</taxon>
        <taxon>Bacillati</taxon>
        <taxon>Bacillota</taxon>
        <taxon>Bacilli</taxon>
        <taxon>Bacillales</taxon>
        <taxon>Bacillaceae</taxon>
        <taxon>Bacillus</taxon>
        <taxon>Bacillus cereus group</taxon>
    </lineage>
</organism>
<keyword evidence="2" id="KW-1185">Reference proteome</keyword>
<comment type="caution">
    <text evidence="1">The sequence shown here is derived from an EMBL/GenBank/DDBJ whole genome shotgun (WGS) entry which is preliminary data.</text>
</comment>
<dbReference type="EMBL" id="JOTN01000003">
    <property type="protein sequence ID" value="KEK20528.1"/>
    <property type="molecule type" value="Genomic_DNA"/>
</dbReference>
<gene>
    <name evidence="1" type="ORF">BAMA_14010</name>
</gene>
<sequence>MKKILVVVTVCFVSILSGCLYPREQMVQNTVPHDGQLQMVQTVVNTYKEQNDGLLPIKTRDMDTPIYQKYPIDFQKLTPHLLQEPPGNAYESGGIYQYVLIDVETNPTVKLIDIRMAEQLRDITLKLKMYRDEHQYPPFKKMIANGVYELDFKKMGYKEVPQVVSPYSGKSLPFVIDEKGEIYVDYRIDLYDALQKYGNEVKEGDDIRYILMKEAPFVPVYSLPYTTKGGEPIFFE</sequence>
<dbReference type="eggNOG" id="ENOG502Z8XG">
    <property type="taxonomic scope" value="Bacteria"/>
</dbReference>
<protein>
    <recommendedName>
        <fullName evidence="3">ABC transporter periplasmic binding protein yphF</fullName>
    </recommendedName>
</protein>